<evidence type="ECO:0000313" key="4">
    <source>
        <dbReference type="Proteomes" id="UP000186817"/>
    </source>
</evidence>
<keyword evidence="2" id="KW-0732">Signal</keyword>
<keyword evidence="4" id="KW-1185">Reference proteome</keyword>
<evidence type="ECO:0000313" key="3">
    <source>
        <dbReference type="EMBL" id="OLQ11455.1"/>
    </source>
</evidence>
<organism evidence="3 4">
    <name type="scientific">Symbiodinium microadriaticum</name>
    <name type="common">Dinoflagellate</name>
    <name type="synonym">Zooxanthella microadriatica</name>
    <dbReference type="NCBI Taxonomy" id="2951"/>
    <lineage>
        <taxon>Eukaryota</taxon>
        <taxon>Sar</taxon>
        <taxon>Alveolata</taxon>
        <taxon>Dinophyceae</taxon>
        <taxon>Suessiales</taxon>
        <taxon>Symbiodiniaceae</taxon>
        <taxon>Symbiodinium</taxon>
    </lineage>
</organism>
<dbReference type="Gene3D" id="3.20.20.100">
    <property type="entry name" value="NADP-dependent oxidoreductase domain"/>
    <property type="match status" value="1"/>
</dbReference>
<reference evidence="3 4" key="1">
    <citation type="submission" date="2016-02" db="EMBL/GenBank/DDBJ databases">
        <title>Genome analysis of coral dinoflagellate symbionts highlights evolutionary adaptations to a symbiotic lifestyle.</title>
        <authorList>
            <person name="Aranda M."/>
            <person name="Li Y."/>
            <person name="Liew Y.J."/>
            <person name="Baumgarten S."/>
            <person name="Simakov O."/>
            <person name="Wilson M."/>
            <person name="Piel J."/>
            <person name="Ashoor H."/>
            <person name="Bougouffa S."/>
            <person name="Bajic V.B."/>
            <person name="Ryu T."/>
            <person name="Ravasi T."/>
            <person name="Bayer T."/>
            <person name="Micklem G."/>
            <person name="Kim H."/>
            <person name="Bhak J."/>
            <person name="Lajeunesse T.C."/>
            <person name="Voolstra C.R."/>
        </authorList>
    </citation>
    <scope>NUCLEOTIDE SEQUENCE [LARGE SCALE GENOMIC DNA]</scope>
    <source>
        <strain evidence="3 4">CCMP2467</strain>
    </source>
</reference>
<dbReference type="OMA" id="HYPCTFK"/>
<accession>A0A1Q9EVP6</accession>
<dbReference type="PANTHER" id="PTHR43827:SF8">
    <property type="entry name" value="ALDO_KETO REDUCTASE FAMILY PROTEIN"/>
    <property type="match status" value="1"/>
</dbReference>
<evidence type="ECO:0000256" key="2">
    <source>
        <dbReference type="SAM" id="SignalP"/>
    </source>
</evidence>
<proteinExistence type="predicted"/>
<sequence length="322" mass="36086">MRWPLLLLLNAARPISTRAEIPAVVTLGNGRRFPLLGLGCASGVRQSHVLSALEIGYRSFDTAQAYQWGYHEEEVGEAVYLSGISREELFLQSKIHPEDFGYAATKRALAVSLRRLNTTYLDAILLHKPRCWPGACARHPEGTWQESWRALEDVLYDGLVRAIGICDVDGPLLEELLQQRQKPHIIQNWMDPFHQDREVRQRCREAGIQYQAYSSLGTQWVHFRGHIFNPVFAHPVLRTIAEQREGNVAQVVLAWALHHGVAVIPASTSRERQRSNLDSFGLQLSPADVARIDGLDGALDPPSAEVTLENSGKSKHSVHSEL</sequence>
<gene>
    <name evidence="3" type="primary">yvgN</name>
    <name evidence="3" type="ORF">AK812_SmicGene4672</name>
</gene>
<dbReference type="GO" id="GO:0016491">
    <property type="term" value="F:oxidoreductase activity"/>
    <property type="evidence" value="ECO:0007669"/>
    <property type="project" value="InterPro"/>
</dbReference>
<dbReference type="InterPro" id="IPR020471">
    <property type="entry name" value="AKR"/>
</dbReference>
<dbReference type="Proteomes" id="UP000186817">
    <property type="component" value="Unassembled WGS sequence"/>
</dbReference>
<feature type="compositionally biased region" description="Basic residues" evidence="1">
    <location>
        <begin position="313"/>
        <end position="322"/>
    </location>
</feature>
<dbReference type="InterPro" id="IPR023210">
    <property type="entry name" value="NADP_OxRdtase_dom"/>
</dbReference>
<dbReference type="CDD" id="cd19071">
    <property type="entry name" value="AKR_AKR1-5-like"/>
    <property type="match status" value="1"/>
</dbReference>
<dbReference type="SUPFAM" id="SSF51430">
    <property type="entry name" value="NAD(P)-linked oxidoreductase"/>
    <property type="match status" value="1"/>
</dbReference>
<dbReference type="PANTHER" id="PTHR43827">
    <property type="entry name" value="2,5-DIKETO-D-GLUCONIC ACID REDUCTASE"/>
    <property type="match status" value="1"/>
</dbReference>
<dbReference type="PIRSF" id="PIRSF000097">
    <property type="entry name" value="AKR"/>
    <property type="match status" value="1"/>
</dbReference>
<dbReference type="PRINTS" id="PR00069">
    <property type="entry name" value="ALDKETRDTASE"/>
</dbReference>
<feature type="region of interest" description="Disordered" evidence="1">
    <location>
        <begin position="296"/>
        <end position="322"/>
    </location>
</feature>
<dbReference type="InterPro" id="IPR036812">
    <property type="entry name" value="NAD(P)_OxRdtase_dom_sf"/>
</dbReference>
<protein>
    <submittedName>
        <fullName evidence="3">Glyoxal reductase</fullName>
    </submittedName>
</protein>
<name>A0A1Q9EVP6_SYMMI</name>
<dbReference type="OrthoDB" id="416253at2759"/>
<dbReference type="AlphaFoldDB" id="A0A1Q9EVP6"/>
<dbReference type="EMBL" id="LSRX01000058">
    <property type="protein sequence ID" value="OLQ11455.1"/>
    <property type="molecule type" value="Genomic_DNA"/>
</dbReference>
<dbReference type="Pfam" id="PF00248">
    <property type="entry name" value="Aldo_ket_red"/>
    <property type="match status" value="1"/>
</dbReference>
<feature type="signal peptide" evidence="2">
    <location>
        <begin position="1"/>
        <end position="19"/>
    </location>
</feature>
<feature type="chain" id="PRO_5043455998" evidence="2">
    <location>
        <begin position="20"/>
        <end position="322"/>
    </location>
</feature>
<evidence type="ECO:0000256" key="1">
    <source>
        <dbReference type="SAM" id="MobiDB-lite"/>
    </source>
</evidence>
<comment type="caution">
    <text evidence="3">The sequence shown here is derived from an EMBL/GenBank/DDBJ whole genome shotgun (WGS) entry which is preliminary data.</text>
</comment>